<organism evidence="2 3">
    <name type="scientific">Vitrella brassicaformis (strain CCMP3155)</name>
    <dbReference type="NCBI Taxonomy" id="1169540"/>
    <lineage>
        <taxon>Eukaryota</taxon>
        <taxon>Sar</taxon>
        <taxon>Alveolata</taxon>
        <taxon>Colpodellida</taxon>
        <taxon>Vitrellaceae</taxon>
        <taxon>Vitrella</taxon>
    </lineage>
</organism>
<feature type="compositionally biased region" description="Polar residues" evidence="1">
    <location>
        <begin position="41"/>
        <end position="50"/>
    </location>
</feature>
<name>A0A0G4EJM6_VITBC</name>
<protein>
    <submittedName>
        <fullName evidence="2">Uncharacterized protein</fullName>
    </submittedName>
</protein>
<feature type="compositionally biased region" description="Low complexity" evidence="1">
    <location>
        <begin position="145"/>
        <end position="159"/>
    </location>
</feature>
<dbReference type="InParanoid" id="A0A0G4EJM6"/>
<keyword evidence="3" id="KW-1185">Reference proteome</keyword>
<evidence type="ECO:0000256" key="1">
    <source>
        <dbReference type="SAM" id="MobiDB-lite"/>
    </source>
</evidence>
<feature type="region of interest" description="Disordered" evidence="1">
    <location>
        <begin position="1"/>
        <end position="284"/>
    </location>
</feature>
<proteinExistence type="predicted"/>
<feature type="compositionally biased region" description="Basic and acidic residues" evidence="1">
    <location>
        <begin position="1"/>
        <end position="25"/>
    </location>
</feature>
<dbReference type="EMBL" id="CDMY01000243">
    <property type="protein sequence ID" value="CEL96714.1"/>
    <property type="molecule type" value="Genomic_DNA"/>
</dbReference>
<dbReference type="PhylomeDB" id="A0A0G4EJM6"/>
<sequence>MPPTTEDDHHGQASKTEEGEREEKANTAAPMPSAAPELPELSSQHQQQSGEGDEPASREEETEAENVAFAAPCFESAPRPAEEAHDSVQEEGVSAPDCDQDDHSSQQPTSHHHEAAPAMPPTTEDDHHGQASKTEEGEREEKANTAAPTAPAAPELPELSSQHQQQSGEGDEPASREEETEAENVAFAAPCFESAPRPAEEAHDSVQEEGVSAPDCDQDDHSRASICVEEREQDEGVSAPGGAEDDHSRSLMSNVINEAADAPHPPAPPTPAPPTAPPPMGAAEWTLDDKYKKPSGVASNRDEVTFPVLLNGSMSLPVVRKVIKSPADLVEPAFLYLLSKDHLKASSPPADTPADTATLAQQKGVVPPFIQPAIMEAFRGEYRRAQGLLTLGGPVYSLFICSGDGEEELPQQQQVQRGEEEVVVVRDLHNATDGRLRPHGSFLALRVLRFPPGEASVLDRLGAGASAARETAGIPMANGRRIRETMVQQLGVSEEEWEVGAVFCVIDLLMKTMAMHKEDGHATHTLSQPPVHFAYYLLPTEGSVCLST</sequence>
<dbReference type="Proteomes" id="UP000041254">
    <property type="component" value="Unassembled WGS sequence"/>
</dbReference>
<gene>
    <name evidence="2" type="ORF">Vbra_7694</name>
</gene>
<dbReference type="VEuPathDB" id="CryptoDB:Vbra_7694"/>
<feature type="compositionally biased region" description="Pro residues" evidence="1">
    <location>
        <begin position="263"/>
        <end position="280"/>
    </location>
</feature>
<reference evidence="2 3" key="1">
    <citation type="submission" date="2014-11" db="EMBL/GenBank/DDBJ databases">
        <authorList>
            <person name="Zhu J."/>
            <person name="Qi W."/>
            <person name="Song R."/>
        </authorList>
    </citation>
    <scope>NUCLEOTIDE SEQUENCE [LARGE SCALE GENOMIC DNA]</scope>
</reference>
<evidence type="ECO:0000313" key="2">
    <source>
        <dbReference type="EMBL" id="CEL96714.1"/>
    </source>
</evidence>
<dbReference type="AlphaFoldDB" id="A0A0G4EJM6"/>
<accession>A0A0G4EJM6</accession>
<feature type="compositionally biased region" description="Basic and acidic residues" evidence="1">
    <location>
        <begin position="124"/>
        <end position="143"/>
    </location>
</feature>
<evidence type="ECO:0000313" key="3">
    <source>
        <dbReference type="Proteomes" id="UP000041254"/>
    </source>
</evidence>